<reference evidence="2 3" key="1">
    <citation type="journal article" date="2016" name="Nat. Commun.">
        <title>Thousands of microbial genomes shed light on interconnected biogeochemical processes in an aquifer system.</title>
        <authorList>
            <person name="Anantharaman K."/>
            <person name="Brown C.T."/>
            <person name="Hug L.A."/>
            <person name="Sharon I."/>
            <person name="Castelle C.J."/>
            <person name="Probst A.J."/>
            <person name="Thomas B.C."/>
            <person name="Singh A."/>
            <person name="Wilkins M.J."/>
            <person name="Karaoz U."/>
            <person name="Brodie E.L."/>
            <person name="Williams K.H."/>
            <person name="Hubbard S.S."/>
            <person name="Banfield J.F."/>
        </authorList>
    </citation>
    <scope>NUCLEOTIDE SEQUENCE [LARGE SCALE GENOMIC DNA]</scope>
</reference>
<dbReference type="AlphaFoldDB" id="A0A1G1WQE4"/>
<dbReference type="EMBL" id="MHCX01000011">
    <property type="protein sequence ID" value="OGY29948.1"/>
    <property type="molecule type" value="Genomic_DNA"/>
</dbReference>
<accession>A0A1G1WQE4</accession>
<dbReference type="Proteomes" id="UP000177821">
    <property type="component" value="Unassembled WGS sequence"/>
</dbReference>
<protein>
    <submittedName>
        <fullName evidence="2">Uncharacterized protein</fullName>
    </submittedName>
</protein>
<feature type="region of interest" description="Disordered" evidence="1">
    <location>
        <begin position="132"/>
        <end position="155"/>
    </location>
</feature>
<evidence type="ECO:0000313" key="3">
    <source>
        <dbReference type="Proteomes" id="UP000177821"/>
    </source>
</evidence>
<gene>
    <name evidence="2" type="ORF">A3J50_01930</name>
</gene>
<sequence length="155" mass="17674">MKFTQSYYSLEEWFTSSGLGLTPNSQKTRVINVAEGKLVELWFPTEPLPDGLIFEVSLAGRPPELQRVSRTRTHEHSGVYRFSAPCVVHILVRFVGKQLSHSPNLPEPRNITYVGYSPAHLEASKRALSELRKSKVSGRPDYTGRRDIPKARRRR</sequence>
<feature type="compositionally biased region" description="Basic and acidic residues" evidence="1">
    <location>
        <begin position="142"/>
        <end position="155"/>
    </location>
</feature>
<organism evidence="2 3">
    <name type="scientific">Candidatus Woykebacteria bacterium RIFCSPHIGHO2_02_FULL_43_16b</name>
    <dbReference type="NCBI Taxonomy" id="1802601"/>
    <lineage>
        <taxon>Bacteria</taxon>
        <taxon>Candidatus Woykeibacteriota</taxon>
    </lineage>
</organism>
<evidence type="ECO:0000313" key="2">
    <source>
        <dbReference type="EMBL" id="OGY29948.1"/>
    </source>
</evidence>
<comment type="caution">
    <text evidence="2">The sequence shown here is derived from an EMBL/GenBank/DDBJ whole genome shotgun (WGS) entry which is preliminary data.</text>
</comment>
<evidence type="ECO:0000256" key="1">
    <source>
        <dbReference type="SAM" id="MobiDB-lite"/>
    </source>
</evidence>
<proteinExistence type="predicted"/>
<name>A0A1G1WQE4_9BACT</name>